<dbReference type="GO" id="GO:0046872">
    <property type="term" value="F:metal ion binding"/>
    <property type="evidence" value="ECO:0007669"/>
    <property type="project" value="UniProtKB-KW"/>
</dbReference>
<dbReference type="PROSITE" id="PS01047">
    <property type="entry name" value="HMA_1"/>
    <property type="match status" value="1"/>
</dbReference>
<dbReference type="STRING" id="1437059.A6A05_06285"/>
<proteinExistence type="predicted"/>
<evidence type="ECO:0000313" key="3">
    <source>
        <dbReference type="EMBL" id="OAN64487.1"/>
    </source>
</evidence>
<dbReference type="PROSITE" id="PS50846">
    <property type="entry name" value="HMA_2"/>
    <property type="match status" value="1"/>
</dbReference>
<dbReference type="Pfam" id="PF00403">
    <property type="entry name" value="HMA"/>
    <property type="match status" value="1"/>
</dbReference>
<reference evidence="3 4" key="1">
    <citation type="submission" date="2016-04" db="EMBL/GenBank/DDBJ databases">
        <title>Draft genome sequence of freshwater magnetotactic bacteria Magnetospirillum marisnigri SP-1 and Magnetospirillum moscoviense BB-1.</title>
        <authorList>
            <person name="Koziaeva V."/>
            <person name="Dziuba M.V."/>
            <person name="Ivanov T.M."/>
            <person name="Kuznetsov B."/>
            <person name="Grouzdev D.S."/>
        </authorList>
    </citation>
    <scope>NUCLEOTIDE SEQUENCE [LARGE SCALE GENOMIC DNA]</scope>
    <source>
        <strain evidence="3 4">BB-1</strain>
    </source>
</reference>
<dbReference type="RefSeq" id="WP_068496932.1">
    <property type="nucleotide sequence ID" value="NZ_LWQU01000032.1"/>
</dbReference>
<keyword evidence="4" id="KW-1185">Reference proteome</keyword>
<dbReference type="Proteomes" id="UP000078543">
    <property type="component" value="Unassembled WGS sequence"/>
</dbReference>
<dbReference type="SUPFAM" id="SSF55008">
    <property type="entry name" value="HMA, heavy metal-associated domain"/>
    <property type="match status" value="1"/>
</dbReference>
<dbReference type="EMBL" id="LWQU01000032">
    <property type="protein sequence ID" value="OAN64487.1"/>
    <property type="molecule type" value="Genomic_DNA"/>
</dbReference>
<dbReference type="InterPro" id="IPR006121">
    <property type="entry name" value="HMA_dom"/>
</dbReference>
<evidence type="ECO:0000256" key="1">
    <source>
        <dbReference type="ARBA" id="ARBA00022723"/>
    </source>
</evidence>
<comment type="caution">
    <text evidence="3">The sequence shown here is derived from an EMBL/GenBank/DDBJ whole genome shotgun (WGS) entry which is preliminary data.</text>
</comment>
<evidence type="ECO:0000313" key="4">
    <source>
        <dbReference type="Proteomes" id="UP000078543"/>
    </source>
</evidence>
<dbReference type="InterPro" id="IPR036163">
    <property type="entry name" value="HMA_dom_sf"/>
</dbReference>
<gene>
    <name evidence="3" type="ORF">A6A05_06285</name>
</gene>
<dbReference type="AlphaFoldDB" id="A0A178N106"/>
<dbReference type="Gene3D" id="3.30.70.100">
    <property type="match status" value="1"/>
</dbReference>
<protein>
    <submittedName>
        <fullName evidence="3">Heavy metal transporter</fullName>
    </submittedName>
</protein>
<dbReference type="CDD" id="cd00371">
    <property type="entry name" value="HMA"/>
    <property type="match status" value="1"/>
</dbReference>
<organism evidence="3 4">
    <name type="scientific">Magnetospirillum moscoviense</name>
    <dbReference type="NCBI Taxonomy" id="1437059"/>
    <lineage>
        <taxon>Bacteria</taxon>
        <taxon>Pseudomonadati</taxon>
        <taxon>Pseudomonadota</taxon>
        <taxon>Alphaproteobacteria</taxon>
        <taxon>Rhodospirillales</taxon>
        <taxon>Rhodospirillaceae</taxon>
        <taxon>Magnetospirillum</taxon>
    </lineage>
</organism>
<accession>A0A178N106</accession>
<evidence type="ECO:0000259" key="2">
    <source>
        <dbReference type="PROSITE" id="PS50846"/>
    </source>
</evidence>
<sequence>MSATYKVTGMTCGGCARSVESAIKSVAPDAKVTVDLGSAAVTVENASEDQVKKAVDEAGFTFLGAA</sequence>
<name>A0A178N106_9PROT</name>
<dbReference type="InterPro" id="IPR017969">
    <property type="entry name" value="Heavy-metal-associated_CS"/>
</dbReference>
<dbReference type="OrthoDB" id="9801832at2"/>
<feature type="domain" description="HMA" evidence="2">
    <location>
        <begin position="1"/>
        <end position="63"/>
    </location>
</feature>
<keyword evidence="1" id="KW-0479">Metal-binding</keyword>